<dbReference type="AlphaFoldDB" id="A0A7C5HMT5"/>
<dbReference type="Proteomes" id="UP000886058">
    <property type="component" value="Unassembled WGS sequence"/>
</dbReference>
<sequence>MSTDPITIFRKTWATYQKVISNNLMFHREISAAVSKLFKTNQAPLHLIDLGCGDASHILKLLKPGQLGEYCGCDLSQYALDEARKNLEPFGVAVNLCCNDMLSLLQQAPGKHYDVVYSSYALHHLQTEAKQSFFTECRRVLRDNGFVILIDIMRDEGQTRPDYLYNYNKTVRNQWNALTPDERNQVQEHIRSCDFPEPASVLEKLARNAGFSKCRRLEKQTWHEAWCFEA</sequence>
<keyword evidence="2" id="KW-0808">Transferase</keyword>
<dbReference type="PANTHER" id="PTHR43861">
    <property type="entry name" value="TRANS-ACONITATE 2-METHYLTRANSFERASE-RELATED"/>
    <property type="match status" value="1"/>
</dbReference>
<dbReference type="InterPro" id="IPR041698">
    <property type="entry name" value="Methyltransf_25"/>
</dbReference>
<dbReference type="GO" id="GO:0032259">
    <property type="term" value="P:methylation"/>
    <property type="evidence" value="ECO:0007669"/>
    <property type="project" value="UniProtKB-KW"/>
</dbReference>
<proteinExistence type="predicted"/>
<dbReference type="CDD" id="cd02440">
    <property type="entry name" value="AdoMet_MTases"/>
    <property type="match status" value="1"/>
</dbReference>
<dbReference type="GO" id="GO:0008168">
    <property type="term" value="F:methyltransferase activity"/>
    <property type="evidence" value="ECO:0007669"/>
    <property type="project" value="UniProtKB-KW"/>
</dbReference>
<name>A0A7C5HMT5_9CHLB</name>
<gene>
    <name evidence="4" type="ORF">ENL07_05695</name>
</gene>
<evidence type="ECO:0000256" key="1">
    <source>
        <dbReference type="ARBA" id="ARBA00022603"/>
    </source>
</evidence>
<comment type="caution">
    <text evidence="4">The sequence shown here is derived from an EMBL/GenBank/DDBJ whole genome shotgun (WGS) entry which is preliminary data.</text>
</comment>
<dbReference type="PANTHER" id="PTHR43861:SF1">
    <property type="entry name" value="TRANS-ACONITATE 2-METHYLTRANSFERASE"/>
    <property type="match status" value="1"/>
</dbReference>
<dbReference type="Pfam" id="PF13649">
    <property type="entry name" value="Methyltransf_25"/>
    <property type="match status" value="1"/>
</dbReference>
<accession>A0A7C5HMT5</accession>
<protein>
    <submittedName>
        <fullName evidence="4">Class I SAM-dependent methyltransferase</fullName>
    </submittedName>
</protein>
<evidence type="ECO:0000256" key="2">
    <source>
        <dbReference type="ARBA" id="ARBA00022679"/>
    </source>
</evidence>
<dbReference type="SUPFAM" id="SSF53335">
    <property type="entry name" value="S-adenosyl-L-methionine-dependent methyltransferases"/>
    <property type="match status" value="1"/>
</dbReference>
<organism evidence="4">
    <name type="scientific">Chlorobaculum parvum</name>
    <dbReference type="NCBI Taxonomy" id="274539"/>
    <lineage>
        <taxon>Bacteria</taxon>
        <taxon>Pseudomonadati</taxon>
        <taxon>Chlorobiota</taxon>
        <taxon>Chlorobiia</taxon>
        <taxon>Chlorobiales</taxon>
        <taxon>Chlorobiaceae</taxon>
        <taxon>Chlorobaculum</taxon>
    </lineage>
</organism>
<dbReference type="Gene3D" id="3.40.50.150">
    <property type="entry name" value="Vaccinia Virus protein VP39"/>
    <property type="match status" value="1"/>
</dbReference>
<evidence type="ECO:0000313" key="4">
    <source>
        <dbReference type="EMBL" id="HHE32120.1"/>
    </source>
</evidence>
<reference evidence="4" key="1">
    <citation type="journal article" date="2020" name="mSystems">
        <title>Genome- and Community-Level Interaction Insights into Carbon Utilization and Element Cycling Functions of Hydrothermarchaeota in Hydrothermal Sediment.</title>
        <authorList>
            <person name="Zhou Z."/>
            <person name="Liu Y."/>
            <person name="Xu W."/>
            <person name="Pan J."/>
            <person name="Luo Z.H."/>
            <person name="Li M."/>
        </authorList>
    </citation>
    <scope>NUCLEOTIDE SEQUENCE [LARGE SCALE GENOMIC DNA]</scope>
    <source>
        <strain evidence="4">HyVt-633</strain>
    </source>
</reference>
<feature type="domain" description="Methyltransferase" evidence="3">
    <location>
        <begin position="48"/>
        <end position="145"/>
    </location>
</feature>
<dbReference type="EMBL" id="DRSQ01000119">
    <property type="protein sequence ID" value="HHE32120.1"/>
    <property type="molecule type" value="Genomic_DNA"/>
</dbReference>
<dbReference type="InterPro" id="IPR029063">
    <property type="entry name" value="SAM-dependent_MTases_sf"/>
</dbReference>
<evidence type="ECO:0000259" key="3">
    <source>
        <dbReference type="Pfam" id="PF13649"/>
    </source>
</evidence>
<keyword evidence="1 4" id="KW-0489">Methyltransferase</keyword>